<dbReference type="Proteomes" id="UP000615755">
    <property type="component" value="Unassembled WGS sequence"/>
</dbReference>
<dbReference type="EMBL" id="AQGV01000012">
    <property type="protein sequence ID" value="MBE0369026.1"/>
    <property type="molecule type" value="Genomic_DNA"/>
</dbReference>
<protein>
    <submittedName>
        <fullName evidence="1">Uncharacterized protein</fullName>
    </submittedName>
</protein>
<accession>A0ABR9EDF8</accession>
<evidence type="ECO:0000313" key="1">
    <source>
        <dbReference type="EMBL" id="MBE0369026.1"/>
    </source>
</evidence>
<organism evidence="1 2">
    <name type="scientific">Pseudoalteromonas aurantia 208</name>
    <dbReference type="NCBI Taxonomy" id="1314867"/>
    <lineage>
        <taxon>Bacteria</taxon>
        <taxon>Pseudomonadati</taxon>
        <taxon>Pseudomonadota</taxon>
        <taxon>Gammaproteobacteria</taxon>
        <taxon>Alteromonadales</taxon>
        <taxon>Pseudoalteromonadaceae</taxon>
        <taxon>Pseudoalteromonas</taxon>
    </lineage>
</organism>
<comment type="caution">
    <text evidence="1">The sequence shown here is derived from an EMBL/GenBank/DDBJ whole genome shotgun (WGS) entry which is preliminary data.</text>
</comment>
<name>A0ABR9EDF8_9GAMM</name>
<keyword evidence="2" id="KW-1185">Reference proteome</keyword>
<proteinExistence type="predicted"/>
<reference evidence="1 2" key="1">
    <citation type="submission" date="2015-03" db="EMBL/GenBank/DDBJ databases">
        <title>Genome sequence of Pseudoalteromonas aurantia.</title>
        <authorList>
            <person name="Xie B.-B."/>
            <person name="Rong J.-C."/>
            <person name="Qin Q.-L."/>
            <person name="Zhang Y.-Z."/>
        </authorList>
    </citation>
    <scope>NUCLEOTIDE SEQUENCE [LARGE SCALE GENOMIC DNA]</scope>
    <source>
        <strain evidence="1 2">208</strain>
    </source>
</reference>
<sequence>MVDVEHSGLSKKNDNVVQPLITTNTAKLEQIGAKISDKIDSEKPLPKSGEVNTKERMLVAFERMQMSVGKFNSSAFMKAELQELLKDSDTVDIAKNTLLNLESARQNFGEEQALARVYSIKLLEELANQGEPYQLYDTTVKLAEVLDQQALDNQAFLKRQDLDLEELVHASINTFEESQVLEHPETVMTELGYSDEQHDRVRKIYANIFGSVFLRNSSIDESIARVQALFNKQGSSNG</sequence>
<evidence type="ECO:0000313" key="2">
    <source>
        <dbReference type="Proteomes" id="UP000615755"/>
    </source>
</evidence>
<gene>
    <name evidence="1" type="ORF">PAUR_a2787</name>
</gene>